<dbReference type="Gene3D" id="1.25.40.10">
    <property type="entry name" value="Tetratricopeptide repeat domain"/>
    <property type="match status" value="4"/>
</dbReference>
<evidence type="ECO:0000256" key="1">
    <source>
        <dbReference type="ARBA" id="ARBA00006643"/>
    </source>
</evidence>
<dbReference type="EMBL" id="JBDFQZ010000001">
    <property type="protein sequence ID" value="KAK9757770.1"/>
    <property type="molecule type" value="Genomic_DNA"/>
</dbReference>
<feature type="repeat" description="PPR" evidence="3">
    <location>
        <begin position="204"/>
        <end position="238"/>
    </location>
</feature>
<dbReference type="Pfam" id="PF20431">
    <property type="entry name" value="E_motif"/>
    <property type="match status" value="1"/>
</dbReference>
<reference evidence="4 5" key="1">
    <citation type="submission" date="2024-03" db="EMBL/GenBank/DDBJ databases">
        <title>WGS assembly of Saponaria officinalis var. Norfolk2.</title>
        <authorList>
            <person name="Jenkins J."/>
            <person name="Shu S."/>
            <person name="Grimwood J."/>
            <person name="Barry K."/>
            <person name="Goodstein D."/>
            <person name="Schmutz J."/>
            <person name="Leebens-Mack J."/>
            <person name="Osbourn A."/>
        </authorList>
    </citation>
    <scope>NUCLEOTIDE SEQUENCE [LARGE SCALE GENOMIC DNA]</scope>
    <source>
        <strain evidence="5">cv. Norfolk2</strain>
        <strain evidence="4">JIC</strain>
        <tissue evidence="4">Leaf</tissue>
    </source>
</reference>
<gene>
    <name evidence="4" type="ORF">RND81_01G184700</name>
</gene>
<dbReference type="PANTHER" id="PTHR47926:SF437">
    <property type="entry name" value="PENTACOTRIPEPTIDE-REPEAT REGION OF PRORP DOMAIN-CONTAINING PROTEIN"/>
    <property type="match status" value="1"/>
</dbReference>
<comment type="similarity">
    <text evidence="1">Belongs to the PPR family. PCMP-H subfamily.</text>
</comment>
<dbReference type="NCBIfam" id="TIGR00756">
    <property type="entry name" value="PPR"/>
    <property type="match status" value="5"/>
</dbReference>
<dbReference type="FunFam" id="1.25.40.10:FF:000184">
    <property type="entry name" value="Pentatricopeptide repeat-containing protein, chloroplastic"/>
    <property type="match status" value="1"/>
</dbReference>
<dbReference type="Pfam" id="PF01535">
    <property type="entry name" value="PPR"/>
    <property type="match status" value="4"/>
</dbReference>
<dbReference type="PROSITE" id="PS51375">
    <property type="entry name" value="PPR"/>
    <property type="match status" value="5"/>
</dbReference>
<evidence type="ECO:0000313" key="5">
    <source>
        <dbReference type="Proteomes" id="UP001443914"/>
    </source>
</evidence>
<dbReference type="Pfam" id="PF13041">
    <property type="entry name" value="PPR_2"/>
    <property type="match status" value="2"/>
</dbReference>
<dbReference type="InterPro" id="IPR002885">
    <property type="entry name" value="PPR_rpt"/>
</dbReference>
<name>A0AAW1N8J1_SAPOF</name>
<feature type="repeat" description="PPR" evidence="3">
    <location>
        <begin position="368"/>
        <end position="402"/>
    </location>
</feature>
<dbReference type="InterPro" id="IPR046960">
    <property type="entry name" value="PPR_At4g14850-like_plant"/>
</dbReference>
<comment type="caution">
    <text evidence="4">The sequence shown here is derived from an EMBL/GenBank/DDBJ whole genome shotgun (WGS) entry which is preliminary data.</text>
</comment>
<protein>
    <recommendedName>
        <fullName evidence="6">Chlororespiratory reduction 4</fullName>
    </recommendedName>
</protein>
<evidence type="ECO:0000313" key="4">
    <source>
        <dbReference type="EMBL" id="KAK9757770.1"/>
    </source>
</evidence>
<dbReference type="GO" id="GO:0003723">
    <property type="term" value="F:RNA binding"/>
    <property type="evidence" value="ECO:0007669"/>
    <property type="project" value="InterPro"/>
</dbReference>
<feature type="repeat" description="PPR" evidence="3">
    <location>
        <begin position="266"/>
        <end position="300"/>
    </location>
</feature>
<dbReference type="GO" id="GO:0009451">
    <property type="term" value="P:RNA modification"/>
    <property type="evidence" value="ECO:0007669"/>
    <property type="project" value="InterPro"/>
</dbReference>
<sequence>MSWQWSFIERKCLSLLQLRQTEKSLLQIHGFILRKNVDTNLQIITKFIEICSNFNIHHARQVFDKSPHRNDPFLCNVMIKSHNHNRQFNDSLFLFRDSTRVAGFVPDNCTFLFLFKSCSSNLYNWEGRQLHCSVIKCGFGLDLFVSTSMVDMYAKMCDMGSARKVFDEMSERSVVSWTALVCGYARLGDIVNARKYFDEMPGKDVSAYNVIIDAYVKVGDMISAQSLFETMPERNVVSWTTMISGFCDNGDTLTAKLVFDAMPVKNRFSWNAMIGGYCQNKQPHEALKLFHEMLLNTVIEPDEVTVISILPAIADLGALDMGCWIHQYVKRKRLDKTIKMSTSLIDMYAKCGEITKAVSVFEKIPQKATCSWNAIINGFAVNGYGKEALDVFNDMIISGYTPNSITMIGVLSACSHSGLVEDGKKWLKEMEKFGLTPQIEHYGCVIDLFGRIGDLDEAENLLHSMPYEANEIVISSFLSACVNRKDLARAERVLNEAVKVNPLNAGNYVLLRNLYATERRWSEVKKVKGMMWASGAKKEAGYSAIEANGVLSEFVSGGLRHPQFEDIMLVLGHLQMHMSRMQEECLQLQ</sequence>
<evidence type="ECO:0000256" key="2">
    <source>
        <dbReference type="ARBA" id="ARBA00022737"/>
    </source>
</evidence>
<evidence type="ECO:0000256" key="3">
    <source>
        <dbReference type="PROSITE-ProRule" id="PRU00708"/>
    </source>
</evidence>
<dbReference type="AlphaFoldDB" id="A0AAW1N8J1"/>
<evidence type="ECO:0008006" key="6">
    <source>
        <dbReference type="Google" id="ProtNLM"/>
    </source>
</evidence>
<dbReference type="InterPro" id="IPR011990">
    <property type="entry name" value="TPR-like_helical_dom_sf"/>
</dbReference>
<accession>A0AAW1N8J1</accession>
<dbReference type="InterPro" id="IPR046848">
    <property type="entry name" value="E_motif"/>
</dbReference>
<feature type="repeat" description="PPR" evidence="3">
    <location>
        <begin position="403"/>
        <end position="437"/>
    </location>
</feature>
<keyword evidence="5" id="KW-1185">Reference proteome</keyword>
<keyword evidence="2" id="KW-0677">Repeat</keyword>
<proteinExistence type="inferred from homology"/>
<dbReference type="Proteomes" id="UP001443914">
    <property type="component" value="Unassembled WGS sequence"/>
</dbReference>
<dbReference type="FunFam" id="1.25.40.10:FF:000364">
    <property type="entry name" value="Pentatricopeptide repeat (PPR-like) superfamily protein"/>
    <property type="match status" value="1"/>
</dbReference>
<dbReference type="PANTHER" id="PTHR47926">
    <property type="entry name" value="PENTATRICOPEPTIDE REPEAT-CONTAINING PROTEIN"/>
    <property type="match status" value="1"/>
</dbReference>
<dbReference type="EMBL" id="JBDFQZ010000001">
    <property type="protein sequence ID" value="KAK9757771.1"/>
    <property type="molecule type" value="Genomic_DNA"/>
</dbReference>
<dbReference type="FunFam" id="1.25.40.10:FF:000333">
    <property type="entry name" value="Pentatricopeptide repeat-containing protein"/>
    <property type="match status" value="1"/>
</dbReference>
<feature type="repeat" description="PPR" evidence="3">
    <location>
        <begin position="173"/>
        <end position="203"/>
    </location>
</feature>
<dbReference type="Pfam" id="PF12854">
    <property type="entry name" value="PPR_1"/>
    <property type="match status" value="1"/>
</dbReference>
<organism evidence="4 5">
    <name type="scientific">Saponaria officinalis</name>
    <name type="common">Common soapwort</name>
    <name type="synonym">Lychnis saponaria</name>
    <dbReference type="NCBI Taxonomy" id="3572"/>
    <lineage>
        <taxon>Eukaryota</taxon>
        <taxon>Viridiplantae</taxon>
        <taxon>Streptophyta</taxon>
        <taxon>Embryophyta</taxon>
        <taxon>Tracheophyta</taxon>
        <taxon>Spermatophyta</taxon>
        <taxon>Magnoliopsida</taxon>
        <taxon>eudicotyledons</taxon>
        <taxon>Gunneridae</taxon>
        <taxon>Pentapetalae</taxon>
        <taxon>Caryophyllales</taxon>
        <taxon>Caryophyllaceae</taxon>
        <taxon>Caryophylleae</taxon>
        <taxon>Saponaria</taxon>
    </lineage>
</organism>